<reference evidence="4" key="1">
    <citation type="journal article" date="2021" name="Int. J. Syst. Evol. Microbiol.">
        <title>Actinocatenispora comari sp. nov., an endophytic actinomycete isolated from aerial parts of Comarum salesowianum.</title>
        <authorList>
            <person name="Oyunbileg N."/>
            <person name="Iizaka Y."/>
            <person name="Hamada M."/>
            <person name="Davaapurev B.O."/>
            <person name="Fukumoto A."/>
            <person name="Tsetseg B."/>
            <person name="Kato F."/>
            <person name="Tamura T."/>
            <person name="Batkhuu J."/>
            <person name="Anzai Y."/>
        </authorList>
    </citation>
    <scope>NUCLEOTIDE SEQUENCE [LARGE SCALE GENOMIC DNA]</scope>
    <source>
        <strain evidence="4">NUM-2625</strain>
    </source>
</reference>
<keyword evidence="4" id="KW-1185">Reference proteome</keyword>
<feature type="transmembrane region" description="Helical" evidence="2">
    <location>
        <begin position="58"/>
        <end position="75"/>
    </location>
</feature>
<feature type="region of interest" description="Disordered" evidence="1">
    <location>
        <begin position="1"/>
        <end position="50"/>
    </location>
</feature>
<organism evidence="3 4">
    <name type="scientific">Actinocatenispora comari</name>
    <dbReference type="NCBI Taxonomy" id="2807577"/>
    <lineage>
        <taxon>Bacteria</taxon>
        <taxon>Bacillati</taxon>
        <taxon>Actinomycetota</taxon>
        <taxon>Actinomycetes</taxon>
        <taxon>Micromonosporales</taxon>
        <taxon>Micromonosporaceae</taxon>
        <taxon>Actinocatenispora</taxon>
    </lineage>
</organism>
<evidence type="ECO:0000256" key="1">
    <source>
        <dbReference type="SAM" id="MobiDB-lite"/>
    </source>
</evidence>
<accession>A0A8J4A6S0</accession>
<keyword evidence="2" id="KW-1133">Transmembrane helix</keyword>
<feature type="compositionally biased region" description="Basic and acidic residues" evidence="1">
    <location>
        <begin position="10"/>
        <end position="20"/>
    </location>
</feature>
<protein>
    <submittedName>
        <fullName evidence="3">Uncharacterized protein</fullName>
    </submittedName>
</protein>
<name>A0A8J4A6S0_9ACTN</name>
<dbReference type="AlphaFoldDB" id="A0A8J4A6S0"/>
<evidence type="ECO:0000313" key="3">
    <source>
        <dbReference type="EMBL" id="GIL26081.1"/>
    </source>
</evidence>
<evidence type="ECO:0000256" key="2">
    <source>
        <dbReference type="SAM" id="Phobius"/>
    </source>
</evidence>
<keyword evidence="2" id="KW-0812">Transmembrane</keyword>
<evidence type="ECO:0000313" key="4">
    <source>
        <dbReference type="Proteomes" id="UP000614996"/>
    </source>
</evidence>
<gene>
    <name evidence="3" type="ORF">NUM_13350</name>
</gene>
<dbReference type="Proteomes" id="UP000614996">
    <property type="component" value="Unassembled WGS sequence"/>
</dbReference>
<sequence length="83" mass="8873">MTDQPVDPPVDERELADRLHGTAVAHPDEPSDDPWYGPSDQPGGGPLGRVGELIRQRPVVLVAAVAAGFVLGRLVKRVVRSRG</sequence>
<dbReference type="RefSeq" id="WP_207123681.1">
    <property type="nucleotide sequence ID" value="NZ_BOPO01000018.1"/>
</dbReference>
<comment type="caution">
    <text evidence="3">The sequence shown here is derived from an EMBL/GenBank/DDBJ whole genome shotgun (WGS) entry which is preliminary data.</text>
</comment>
<dbReference type="EMBL" id="BOPO01000018">
    <property type="protein sequence ID" value="GIL26081.1"/>
    <property type="molecule type" value="Genomic_DNA"/>
</dbReference>
<proteinExistence type="predicted"/>
<keyword evidence="2" id="KW-0472">Membrane</keyword>